<dbReference type="GO" id="GO:0003700">
    <property type="term" value="F:DNA-binding transcription factor activity"/>
    <property type="evidence" value="ECO:0007669"/>
    <property type="project" value="TreeGrafter"/>
</dbReference>
<feature type="domain" description="B box-type" evidence="9">
    <location>
        <begin position="16"/>
        <end position="58"/>
    </location>
</feature>
<evidence type="ECO:0000313" key="11">
    <source>
        <dbReference type="EMBL" id="ATU32546.1"/>
    </source>
</evidence>
<dbReference type="GO" id="GO:0009909">
    <property type="term" value="P:regulation of flower development"/>
    <property type="evidence" value="ECO:0007669"/>
    <property type="project" value="InterPro"/>
</dbReference>
<sequence length="276" mass="30802">MAKEKVDSPATWTSWCDSCHSASPSFYCRADAAYLCSNCDSSIHSANSLARRHHRVPVLPIPASGLIVGGISVARPKEEEDEQEEQEEEVEEDGFLIGGEVDEYLDLVEFSTSCEEEGKEKYEGRAEEEKQILLQSFQIGYEGFKGGLDYTASVGLAESLSSIEAAVVPENSMTGISSSQIRASKGTIELFSGPPLQMAQQFTPMDREARVLRYREKRKTRKFQKVIRYASRKAYAETRPRIKGRFAKRTDVELEVDQMFAAPVMVEAGYGVVHSY</sequence>
<feature type="domain" description="CCT" evidence="10">
    <location>
        <begin position="207"/>
        <end position="249"/>
    </location>
</feature>
<dbReference type="Pfam" id="PF00643">
    <property type="entry name" value="zf-B_box"/>
    <property type="match status" value="1"/>
</dbReference>
<dbReference type="InterPro" id="IPR000315">
    <property type="entry name" value="Znf_B-box"/>
</dbReference>
<dbReference type="InterPro" id="IPR010402">
    <property type="entry name" value="CCT_domain"/>
</dbReference>
<dbReference type="InterPro" id="IPR049808">
    <property type="entry name" value="CONSTANS-like_Bbox1"/>
</dbReference>
<dbReference type="InterPro" id="IPR045281">
    <property type="entry name" value="CONSTANS-like"/>
</dbReference>
<dbReference type="PROSITE" id="PS51017">
    <property type="entry name" value="CCT"/>
    <property type="match status" value="1"/>
</dbReference>
<keyword evidence="3" id="KW-0479">Metal-binding</keyword>
<comment type="subcellular location">
    <subcellularLocation>
        <location evidence="1 8">Nucleus</location>
    </subcellularLocation>
</comment>
<evidence type="ECO:0000259" key="10">
    <source>
        <dbReference type="PROSITE" id="PS51017"/>
    </source>
</evidence>
<evidence type="ECO:0000256" key="6">
    <source>
        <dbReference type="ARBA" id="ARBA00023242"/>
    </source>
</evidence>
<dbReference type="PROSITE" id="PS50119">
    <property type="entry name" value="ZF_BBOX"/>
    <property type="match status" value="1"/>
</dbReference>
<keyword evidence="5" id="KW-0862">Zinc</keyword>
<keyword evidence="6 8" id="KW-0539">Nucleus</keyword>
<dbReference type="AlphaFoldDB" id="A0A2D3E4W9"/>
<dbReference type="PANTHER" id="PTHR31319:SF39">
    <property type="entry name" value="ZINC FINGER PROTEIN CONSTANS-LIKE 1"/>
    <property type="match status" value="1"/>
</dbReference>
<proteinExistence type="evidence at transcript level"/>
<dbReference type="CDD" id="cd19821">
    <property type="entry name" value="Bbox1_BBX-like"/>
    <property type="match status" value="1"/>
</dbReference>
<accession>A0A2D3E4W9</accession>
<evidence type="ECO:0000256" key="4">
    <source>
        <dbReference type="ARBA" id="ARBA00022771"/>
    </source>
</evidence>
<name>A0A2D3E4W9_9ASPA</name>
<evidence type="ECO:0000256" key="1">
    <source>
        <dbReference type="ARBA" id="ARBA00004123"/>
    </source>
</evidence>
<keyword evidence="4 7" id="KW-0863">Zinc-finger</keyword>
<comment type="similarity">
    <text evidence="2">Belongs to the CONSTANS family.</text>
</comment>
<dbReference type="GO" id="GO:0005634">
    <property type="term" value="C:nucleus"/>
    <property type="evidence" value="ECO:0007669"/>
    <property type="project" value="UniProtKB-SubCell"/>
</dbReference>
<dbReference type="GO" id="GO:0008270">
    <property type="term" value="F:zinc ion binding"/>
    <property type="evidence" value="ECO:0007669"/>
    <property type="project" value="UniProtKB-KW"/>
</dbReference>
<dbReference type="EMBL" id="KY357978">
    <property type="protein sequence ID" value="ATU32546.1"/>
    <property type="molecule type" value="mRNA"/>
</dbReference>
<gene>
    <name evidence="11" type="primary">COL11</name>
</gene>
<evidence type="ECO:0000256" key="3">
    <source>
        <dbReference type="ARBA" id="ARBA00022723"/>
    </source>
</evidence>
<dbReference type="SMR" id="A0A2D3E4W9"/>
<evidence type="ECO:0000256" key="2">
    <source>
        <dbReference type="ARBA" id="ARBA00010024"/>
    </source>
</evidence>
<organism evidence="11">
    <name type="scientific">Cymbidium sinense</name>
    <dbReference type="NCBI Taxonomy" id="112615"/>
    <lineage>
        <taxon>Eukaryota</taxon>
        <taxon>Viridiplantae</taxon>
        <taxon>Streptophyta</taxon>
        <taxon>Embryophyta</taxon>
        <taxon>Tracheophyta</taxon>
        <taxon>Spermatophyta</taxon>
        <taxon>Magnoliopsida</taxon>
        <taxon>Liliopsida</taxon>
        <taxon>Asparagales</taxon>
        <taxon>Orchidaceae</taxon>
        <taxon>Epidendroideae</taxon>
        <taxon>Cymbidieae</taxon>
        <taxon>Cymbidiinae</taxon>
        <taxon>Cymbidium</taxon>
    </lineage>
</organism>
<reference evidence="11" key="1">
    <citation type="journal article" date="2015" name="PLoS ONE">
        <title>Transcriptome Characterization of Cymbidium sinense 'Dharma' Using 454 Pyrosequencing and Its Application in the Identification of Genes Associated with Leaf Color Variation.</title>
        <authorList>
            <person name="Zhu G."/>
            <person name="Yang F."/>
            <person name="Shi S."/>
            <person name="Li D."/>
            <person name="Wang Z."/>
            <person name="Liu H."/>
            <person name="Huang D."/>
            <person name="Wang C."/>
        </authorList>
    </citation>
    <scope>NUCLEOTIDE SEQUENCE</scope>
</reference>
<dbReference type="GO" id="GO:2000028">
    <property type="term" value="P:regulation of photoperiodism, flowering"/>
    <property type="evidence" value="ECO:0007669"/>
    <property type="project" value="TreeGrafter"/>
</dbReference>
<evidence type="ECO:0000256" key="8">
    <source>
        <dbReference type="PROSITE-ProRule" id="PRU00357"/>
    </source>
</evidence>
<dbReference type="SMART" id="SM00336">
    <property type="entry name" value="BBOX"/>
    <property type="match status" value="1"/>
</dbReference>
<protein>
    <submittedName>
        <fullName evidence="11">CONSTANS-like 11 protein</fullName>
    </submittedName>
</protein>
<evidence type="ECO:0000256" key="7">
    <source>
        <dbReference type="PROSITE-ProRule" id="PRU00024"/>
    </source>
</evidence>
<dbReference type="Pfam" id="PF06203">
    <property type="entry name" value="CCT"/>
    <property type="match status" value="1"/>
</dbReference>
<reference evidence="11" key="2">
    <citation type="submission" date="2016-12" db="EMBL/GenBank/DDBJ databases">
        <authorList>
            <person name="Song W.-J."/>
            <person name="Kurnit D.M."/>
        </authorList>
    </citation>
    <scope>NUCLEOTIDE SEQUENCE</scope>
</reference>
<evidence type="ECO:0000259" key="9">
    <source>
        <dbReference type="PROSITE" id="PS50119"/>
    </source>
</evidence>
<dbReference type="PANTHER" id="PTHR31319">
    <property type="entry name" value="ZINC FINGER PROTEIN CONSTANS-LIKE 4"/>
    <property type="match status" value="1"/>
</dbReference>
<evidence type="ECO:0000256" key="5">
    <source>
        <dbReference type="ARBA" id="ARBA00022833"/>
    </source>
</evidence>